<organism evidence="1 2">
    <name type="scientific">Miniphocaeibacter halophilus</name>
    <dbReference type="NCBI Taxonomy" id="2931922"/>
    <lineage>
        <taxon>Bacteria</taxon>
        <taxon>Bacillati</taxon>
        <taxon>Bacillota</taxon>
        <taxon>Tissierellia</taxon>
        <taxon>Tissierellales</taxon>
        <taxon>Peptoniphilaceae</taxon>
        <taxon>Miniphocaeibacter</taxon>
    </lineage>
</organism>
<sequence>MFIVNDFEPKKIFNMDLCKKIELLENDNLYSLIIYFLDGTTETIAESNNEKEISKKFDKIVSASGDLLSTRTIRFSK</sequence>
<reference evidence="1 2" key="1">
    <citation type="journal article" date="2022" name="Int. J. Syst. Evol. Microbiol.">
        <title>Miniphocaeibacter halophilus sp. nov., an ammonium-tolerant acetate-producing bacterium isolated from a biogas system.</title>
        <authorList>
            <person name="Schnurer A."/>
            <person name="Singh A."/>
            <person name="Bi S."/>
            <person name="Qiao W."/>
            <person name="Westerholm M."/>
        </authorList>
    </citation>
    <scope>NUCLEOTIDE SEQUENCE [LARGE SCALE GENOMIC DNA]</scope>
    <source>
        <strain evidence="1 2">AMB_01</strain>
    </source>
</reference>
<dbReference type="Proteomes" id="UP000595814">
    <property type="component" value="Chromosome"/>
</dbReference>
<evidence type="ECO:0000313" key="2">
    <source>
        <dbReference type="Proteomes" id="UP000595814"/>
    </source>
</evidence>
<dbReference type="EMBL" id="CP066744">
    <property type="protein sequence ID" value="QQK07466.1"/>
    <property type="molecule type" value="Genomic_DNA"/>
</dbReference>
<name>A0AC61MTB0_9FIRM</name>
<proteinExistence type="predicted"/>
<keyword evidence="2" id="KW-1185">Reference proteome</keyword>
<evidence type="ECO:0000313" key="1">
    <source>
        <dbReference type="EMBL" id="QQK07466.1"/>
    </source>
</evidence>
<gene>
    <name evidence="1" type="ORF">JFY71_09205</name>
</gene>
<protein>
    <submittedName>
        <fullName evidence="1">Uncharacterized protein</fullName>
    </submittedName>
</protein>
<accession>A0AC61MTB0</accession>